<evidence type="ECO:0000256" key="1">
    <source>
        <dbReference type="SAM" id="Coils"/>
    </source>
</evidence>
<organism evidence="2 3">
    <name type="scientific">Eumeta variegata</name>
    <name type="common">Bagworm moth</name>
    <name type="synonym">Eumeta japonica</name>
    <dbReference type="NCBI Taxonomy" id="151549"/>
    <lineage>
        <taxon>Eukaryota</taxon>
        <taxon>Metazoa</taxon>
        <taxon>Ecdysozoa</taxon>
        <taxon>Arthropoda</taxon>
        <taxon>Hexapoda</taxon>
        <taxon>Insecta</taxon>
        <taxon>Pterygota</taxon>
        <taxon>Neoptera</taxon>
        <taxon>Endopterygota</taxon>
        <taxon>Lepidoptera</taxon>
        <taxon>Glossata</taxon>
        <taxon>Ditrysia</taxon>
        <taxon>Tineoidea</taxon>
        <taxon>Psychidae</taxon>
        <taxon>Oiketicinae</taxon>
        <taxon>Eumeta</taxon>
    </lineage>
</organism>
<reference evidence="2 3" key="1">
    <citation type="journal article" date="2019" name="Commun. Biol.">
        <title>The bagworm genome reveals a unique fibroin gene that provides high tensile strength.</title>
        <authorList>
            <person name="Kono N."/>
            <person name="Nakamura H."/>
            <person name="Ohtoshi R."/>
            <person name="Tomita M."/>
            <person name="Numata K."/>
            <person name="Arakawa K."/>
        </authorList>
    </citation>
    <scope>NUCLEOTIDE SEQUENCE [LARGE SCALE GENOMIC DNA]</scope>
</reference>
<dbReference type="OrthoDB" id="8053742at2759"/>
<protein>
    <submittedName>
        <fullName evidence="2">Retrovirus-related Gag polyprotein from transposon gypsy</fullName>
    </submittedName>
</protein>
<dbReference type="Proteomes" id="UP000299102">
    <property type="component" value="Unassembled WGS sequence"/>
</dbReference>
<comment type="caution">
    <text evidence="2">The sequence shown here is derived from an EMBL/GenBank/DDBJ whole genome shotgun (WGS) entry which is preliminary data.</text>
</comment>
<evidence type="ECO:0000313" key="2">
    <source>
        <dbReference type="EMBL" id="GBP02394.1"/>
    </source>
</evidence>
<feature type="coiled-coil region" evidence="1">
    <location>
        <begin position="6"/>
        <end position="43"/>
    </location>
</feature>
<dbReference type="EMBL" id="BGZK01003542">
    <property type="protein sequence ID" value="GBP02394.1"/>
    <property type="molecule type" value="Genomic_DNA"/>
</dbReference>
<sequence length="198" mass="22762">MNQGALTEIAQQLANLKLALETLRQENEEIKQENQSIKNKLSQMPVNPIVAQFEDESLQPIPIEFSSPNDINLDVLKALPTFNGDINEYGTWRDLTSQLMEGMEQHRNSSRYRDALVIFKTKIQGPAAKVLANFKTKFNYKAIMNRLDYTYSDQRPLYVLKDELSRIVQGRKTISEFHDEISQALANIITKNHHDGRL</sequence>
<proteinExistence type="predicted"/>
<keyword evidence="1" id="KW-0175">Coiled coil</keyword>
<dbReference type="AlphaFoldDB" id="A0A4C1SK86"/>
<name>A0A4C1SK86_EUMVA</name>
<evidence type="ECO:0000313" key="3">
    <source>
        <dbReference type="Proteomes" id="UP000299102"/>
    </source>
</evidence>
<gene>
    <name evidence="2" type="primary">gag</name>
    <name evidence="2" type="ORF">EVAR_100366_1</name>
</gene>
<keyword evidence="3" id="KW-1185">Reference proteome</keyword>
<accession>A0A4C1SK86</accession>